<dbReference type="InterPro" id="IPR013783">
    <property type="entry name" value="Ig-like_fold"/>
</dbReference>
<dbReference type="STRING" id="443144.GM21_1197"/>
<dbReference type="GO" id="GO:0005509">
    <property type="term" value="F:calcium ion binding"/>
    <property type="evidence" value="ECO:0007669"/>
    <property type="project" value="InterPro"/>
</dbReference>
<dbReference type="KEGG" id="gem:GM21_1197"/>
<feature type="domain" description="Dystroglycan-type cadherin-like" evidence="2">
    <location>
        <begin position="1103"/>
        <end position="1191"/>
    </location>
</feature>
<feature type="domain" description="Dystroglycan-type cadherin-like" evidence="2">
    <location>
        <begin position="1731"/>
        <end position="1820"/>
    </location>
</feature>
<feature type="domain" description="Dystroglycan-type cadherin-like" evidence="2">
    <location>
        <begin position="744"/>
        <end position="832"/>
    </location>
</feature>
<dbReference type="GO" id="GO:0016020">
    <property type="term" value="C:membrane"/>
    <property type="evidence" value="ECO:0007669"/>
    <property type="project" value="InterPro"/>
</dbReference>
<organism evidence="3">
    <name type="scientific">Geobacter sp. (strain M21)</name>
    <dbReference type="NCBI Taxonomy" id="443144"/>
    <lineage>
        <taxon>Bacteria</taxon>
        <taxon>Pseudomonadati</taxon>
        <taxon>Thermodesulfobacteriota</taxon>
        <taxon>Desulfuromonadia</taxon>
        <taxon>Geobacterales</taxon>
        <taxon>Geobacteraceae</taxon>
        <taxon>Geobacter</taxon>
    </lineage>
</organism>
<feature type="domain" description="Dystroglycan-type cadherin-like" evidence="2">
    <location>
        <begin position="1374"/>
        <end position="1460"/>
    </location>
</feature>
<dbReference type="Pfam" id="PF05345">
    <property type="entry name" value="He_PIG"/>
    <property type="match status" value="19"/>
</dbReference>
<feature type="domain" description="Dystroglycan-type cadherin-like" evidence="2">
    <location>
        <begin position="1013"/>
        <end position="1102"/>
    </location>
</feature>
<feature type="chain" id="PRO_5002964486" evidence="1">
    <location>
        <begin position="28"/>
        <end position="2079"/>
    </location>
</feature>
<sequence>MRRITIKALLTLCALMGALLWGGNSYADDTDGTSVWTIGNLDLGVIDVSEYDYNLYPNGATDWYISSAMWDPLYKQWFWYRVGTAEMQTSFNALPVTASYSADRTSVTAVYTAPEFVATVVFTVPDKLDDSLNSTFVKSVSIQNSTAADLDLHLYSYNDFDLSGLDNVQIVDGSRAVQSDLLGMTLVQTSSIKPSHYDIDMTAFVLIDSLQNGTSPLILSDAAGPFTEGGDMQFALQYDLMIPANYSASLVVTDKTYTTLPLDISYSQVGGACGSNGSNTTYQVCVGNPNAVDVNNVKVSSVVTPAAGDLTGTLSFVGATDGGTYDPATKSVNWTIPLLSAGAANLCYQATVVTNLMEDFSSRAKAYGDETYPAQAEVITPLCNYPPVVNSTAVTKATVGMPYAYQITATDRENDALSYTLVQSPVGMTLDPVSNTLNWTPTIDQRDVYTPVQVDVSDGYSVVSHKFGVVAEVLNQPPTAPATQSVTGLATEPFFYMVQASDPDRQVLNYSTADLLPPGLSLGNTGLISGIPTVEGTTTVNVKATDPGLAAAFTAVTITIGPAPIRPPTIAPIPAAKVGAGSEFSYQVAATDPQGQTLTYGLSGNPPGMTIGSTGLISWPKTVVGTYTITVNATNTSILSAATSFVLTVTNSAPVVTQVENQFNYQGAAVSLPIVATDINGDTLSYSATGLPLGLSIDSATGVISGTITYLAADTRATITVTDGALTSQMGFMWYVVKVNNPPTVTNPGAKTNTPGAAVTLQIKATDPNGDTLTYSATGLPDGLSINSSTGYISGTISYTALTSNNVTVTVSDGTAPVSVNFLWSVTGGHAPVVTNPGIQISAQGEAASLQMVATDSNGDVLSYGATGLPAGLSINASTGLISGTVSSTALLNNSVTVTVTDGLAPVSVSFVWNVTRVNATPVVTTPATQISAQGAAASLQIVAGDADGDTLSYSATGLPAGLSINAASGLINGTVFSTALLTNNVIVTVNDGTASVSVGFVWNVTKVNLAPAVTNPGAQTTAQGGAASLQVIATDGNNDVLSYSATGLPAGLSINASTGLISGIVSSSALLTNNVTVTVTDGTAPVSINFTWSVTSVNKAPVVTPLDNQFNFQGATVSVQVYATDANGDTLSYGATGLPEGLSINSATGLISGTITYVAVDTRVTVNVTDGVASVPTSFTWYVTKLNKAPTVTNPGAQSSTPGATVSLQIAASDVNGDTLSYSATGLPAGLTMNSATGLISGTVSYAAAPSNSVTVTVTDGTAPVSVSFVWSVSGGHAPVVTNPGIQASTRGAAATLQIAASDANGDVLSYSATGLPEGLSINSSTGLIGGTVSSTALSANSVTVTVTDGTALVSVSFAWNVTTINAAPVVTTPVTQSSSQGAAASLQIVASDANGDILSYSATGLPTGLSINSSTGLISGTVASTASLTNNVTVTVYDGTVSVSASFVWNVTKVNVPPMVNAIGAQTTAQGAAASLQVIAIDGNNDILSYSATGLPAGLIINGSTGLISGAVSSTALLTNNVTVTVTDGTASASTGFTWSITRVNQAPVVTPLDNQFNYQGATVSGVQIYATDANGDTLSYSATGLPPNLSINSATGLISGTLSYAAADTRVTVTVTDGVASVPMSFMWYVVRVNRPPAVTNPGPQSSTSGAAVTLQIVATDPNTDTLSYSATGLPTGLSMNSATGLVSGTVSSTALANNSVTVTVTDGTAPTSVTFTWSVTTVNQAPVVTAPAAQTSAQGAAASLQIAATDANGDSLSYSATGLPDGLSINSSTGLISGTVSYAAALTNTVTVTATDGTAPVSVTFTWSVTKTNQAPVLTAPAAQTSAQGAAASLQIAASDANGDSLSYSATGLPDGLSINSSTGLISGTVSYAAALTNTVTVTATDGTAPVSITFTWSVTKTNQAPVLTTPGNQSDYTGDAISLPIIATDSNGDTLSYSASNLPLGLSINSSTGVISGTISSSANSSYSVTISVSDGSLSTSINFTWSVTGHTLTITSSPSKTAREDRTYTYQARATDSLGNPLTWSLVTPPSGMTISSTGYVSWRPSNKGTYRINVKVSDGILSATQSYDLIVY</sequence>
<feature type="domain" description="Dystroglycan-type cadherin-like" evidence="2">
    <location>
        <begin position="1641"/>
        <end position="1730"/>
    </location>
</feature>
<feature type="domain" description="Dystroglycan-type cadherin-like" evidence="2">
    <location>
        <begin position="1911"/>
        <end position="2000"/>
    </location>
</feature>
<feature type="domain" description="Dystroglycan-type cadherin-like" evidence="2">
    <location>
        <begin position="1282"/>
        <end position="1370"/>
    </location>
</feature>
<evidence type="ECO:0000313" key="3">
    <source>
        <dbReference type="EMBL" id="ACT17258.1"/>
    </source>
</evidence>
<protein>
    <submittedName>
        <fullName evidence="3">PKD domain containing protein</fullName>
    </submittedName>
</protein>
<reference evidence="3" key="1">
    <citation type="submission" date="2009-07" db="EMBL/GenBank/DDBJ databases">
        <title>Complete sequence of Geobacter sp. M21.</title>
        <authorList>
            <consortium name="US DOE Joint Genome Institute"/>
            <person name="Lucas S."/>
            <person name="Copeland A."/>
            <person name="Lapidus A."/>
            <person name="Glavina del Rio T."/>
            <person name="Dalin E."/>
            <person name="Tice H."/>
            <person name="Bruce D."/>
            <person name="Goodwin L."/>
            <person name="Pitluck S."/>
            <person name="Saunders E."/>
            <person name="Brettin T."/>
            <person name="Detter J.C."/>
            <person name="Han C."/>
            <person name="Larimer F."/>
            <person name="Land M."/>
            <person name="Hauser L."/>
            <person name="Kyrpides N."/>
            <person name="Ovchinnikova G."/>
            <person name="Lovley D."/>
        </authorList>
    </citation>
    <scope>NUCLEOTIDE SEQUENCE [LARGE SCALE GENOMIC DNA]</scope>
    <source>
        <strain evidence="3">M21</strain>
    </source>
</reference>
<feature type="signal peptide" evidence="1">
    <location>
        <begin position="1"/>
        <end position="27"/>
    </location>
</feature>
<dbReference type="HOGENOM" id="CLU_238615_0_0_7"/>
<dbReference type="eggNOG" id="COG0689">
    <property type="taxonomic scope" value="Bacteria"/>
</dbReference>
<feature type="domain" description="Dystroglycan-type cadherin-like" evidence="2">
    <location>
        <begin position="1192"/>
        <end position="1280"/>
    </location>
</feature>
<dbReference type="EMBL" id="CP001661">
    <property type="protein sequence ID" value="ACT17258.1"/>
    <property type="molecule type" value="Genomic_DNA"/>
</dbReference>
<dbReference type="InterPro" id="IPR015919">
    <property type="entry name" value="Cadherin-like_sf"/>
</dbReference>
<dbReference type="SMART" id="SM00736">
    <property type="entry name" value="CADG"/>
    <property type="match status" value="16"/>
</dbReference>
<feature type="domain" description="Dystroglycan-type cadherin-like" evidence="2">
    <location>
        <begin position="1821"/>
        <end position="1910"/>
    </location>
</feature>
<gene>
    <name evidence="3" type="ordered locus">GM21_1197</name>
</gene>
<dbReference type="InterPro" id="IPR006644">
    <property type="entry name" value="Cadg"/>
</dbReference>
<feature type="domain" description="Dystroglycan-type cadherin-like" evidence="2">
    <location>
        <begin position="1462"/>
        <end position="1550"/>
    </location>
</feature>
<dbReference type="SUPFAM" id="SSF49313">
    <property type="entry name" value="Cadherin-like"/>
    <property type="match status" value="19"/>
</dbReference>
<dbReference type="eggNOG" id="COG2304">
    <property type="taxonomic scope" value="Bacteria"/>
</dbReference>
<keyword evidence="1" id="KW-0732">Signal</keyword>
<dbReference type="OrthoDB" id="5388988at2"/>
<dbReference type="Gene3D" id="2.60.40.10">
    <property type="entry name" value="Immunoglobulins"/>
    <property type="match status" value="19"/>
</dbReference>
<feature type="domain" description="Dystroglycan-type cadherin-like" evidence="2">
    <location>
        <begin position="1551"/>
        <end position="1640"/>
    </location>
</feature>
<feature type="domain" description="Dystroglycan-type cadherin-like" evidence="2">
    <location>
        <begin position="926"/>
        <end position="1012"/>
    </location>
</feature>
<accession>C6E385</accession>
<feature type="domain" description="Dystroglycan-type cadherin-like" evidence="2">
    <location>
        <begin position="568"/>
        <end position="654"/>
    </location>
</feature>
<feature type="domain" description="Dystroglycan-type cadherin-like" evidence="2">
    <location>
        <begin position="478"/>
        <end position="567"/>
    </location>
</feature>
<name>C6E385_GEOSM</name>
<proteinExistence type="predicted"/>
<evidence type="ECO:0000259" key="2">
    <source>
        <dbReference type="SMART" id="SM00736"/>
    </source>
</evidence>
<evidence type="ECO:0000256" key="1">
    <source>
        <dbReference type="SAM" id="SignalP"/>
    </source>
</evidence>
<feature type="domain" description="Dystroglycan-type cadherin-like" evidence="2">
    <location>
        <begin position="839"/>
        <end position="922"/>
    </location>
</feature>